<dbReference type="Proteomes" id="UP000002745">
    <property type="component" value="Chromosome"/>
</dbReference>
<sequence>MRFVRTAYAARSSPSAKLSFATICDWASNGAHSNEIQVFTRPSILFRPQIQQPNELVNMVEPPGTAPGSEPFITQGFIVIVPKNRSNIGANA</sequence>
<name>C6XMY2_HIRBI</name>
<keyword evidence="2" id="KW-1185">Reference proteome</keyword>
<dbReference type="HOGENOM" id="CLU_2409257_0_0_5"/>
<protein>
    <submittedName>
        <fullName evidence="1">Uncharacterized protein</fullName>
    </submittedName>
</protein>
<evidence type="ECO:0000313" key="2">
    <source>
        <dbReference type="Proteomes" id="UP000002745"/>
    </source>
</evidence>
<reference evidence="2" key="1">
    <citation type="journal article" date="2011" name="J. Bacteriol.">
        <title>Genome sequences of eight morphologically diverse alphaproteobacteria.</title>
        <authorList>
            <consortium name="US DOE Joint Genome Institute"/>
            <person name="Brown P.J."/>
            <person name="Kysela D.T."/>
            <person name="Buechlein A."/>
            <person name="Hemmerich C."/>
            <person name="Brun Y.V."/>
        </authorList>
    </citation>
    <scope>NUCLEOTIDE SEQUENCE [LARGE SCALE GENOMIC DNA]</scope>
    <source>
        <strain evidence="2">ATCC 49814 / DSM 5838 / IFAM 1418</strain>
    </source>
</reference>
<dbReference type="KEGG" id="hba:Hbal_0450"/>
<dbReference type="eggNOG" id="ENOG5030CEW">
    <property type="taxonomic scope" value="Bacteria"/>
</dbReference>
<gene>
    <name evidence="1" type="ordered locus">Hbal_0450</name>
</gene>
<dbReference type="EMBL" id="CP001678">
    <property type="protein sequence ID" value="ACT58152.1"/>
    <property type="molecule type" value="Genomic_DNA"/>
</dbReference>
<organism evidence="1 2">
    <name type="scientific">Hirschia baltica (strain ATCC 49814 / DSM 5838 / IFAM 1418)</name>
    <dbReference type="NCBI Taxonomy" id="582402"/>
    <lineage>
        <taxon>Bacteria</taxon>
        <taxon>Pseudomonadati</taxon>
        <taxon>Pseudomonadota</taxon>
        <taxon>Alphaproteobacteria</taxon>
        <taxon>Hyphomonadales</taxon>
        <taxon>Hyphomonadaceae</taxon>
        <taxon>Hirschia</taxon>
    </lineage>
</organism>
<evidence type="ECO:0000313" key="1">
    <source>
        <dbReference type="EMBL" id="ACT58152.1"/>
    </source>
</evidence>
<proteinExistence type="predicted"/>
<dbReference type="AlphaFoldDB" id="C6XMY2"/>
<accession>C6XMY2</accession>